<dbReference type="InterPro" id="IPR027791">
    <property type="entry name" value="Galactosyl_T_C"/>
</dbReference>
<dbReference type="PANTHER" id="PTHR43685:SF3">
    <property type="entry name" value="SLR2126 PROTEIN"/>
    <property type="match status" value="1"/>
</dbReference>
<reference evidence="4" key="2">
    <citation type="submission" date="2011-01" db="EMBL/GenBank/DDBJ databases">
        <title>The Non-contiguous Finished genome of Clostridium papyrosolvens.</title>
        <authorList>
            <person name="Lucas S."/>
            <person name="Copeland A."/>
            <person name="Lapidus A."/>
            <person name="Cheng J.-F."/>
            <person name="Goodwin L."/>
            <person name="Pitluck S."/>
            <person name="Misra M."/>
            <person name="Chertkov O."/>
            <person name="Detter J.C."/>
            <person name="Han C."/>
            <person name="Tapia R."/>
            <person name="Land M."/>
            <person name="Hauser L."/>
            <person name="Kyrpides N."/>
            <person name="Ivanova N."/>
            <person name="Pagani I."/>
            <person name="Mouttaki H."/>
            <person name="He Z."/>
            <person name="Zhou J."/>
            <person name="Hemme C.L."/>
            <person name="Woyke T."/>
        </authorList>
    </citation>
    <scope>NUCLEOTIDE SEQUENCE [LARGE SCALE GENOMIC DNA]</scope>
    <source>
        <strain evidence="4">DSM 2782</strain>
    </source>
</reference>
<dbReference type="InterPro" id="IPR029044">
    <property type="entry name" value="Nucleotide-diphossugar_trans"/>
</dbReference>
<evidence type="ECO:0000313" key="4">
    <source>
        <dbReference type="EMBL" id="EGD49379.1"/>
    </source>
</evidence>
<feature type="domain" description="Galactosyltransferase C-terminal" evidence="3">
    <location>
        <begin position="190"/>
        <end position="247"/>
    </location>
</feature>
<feature type="domain" description="Glycosyltransferase 2-like" evidence="2">
    <location>
        <begin position="4"/>
        <end position="117"/>
    </location>
</feature>
<dbReference type="GO" id="GO:0016740">
    <property type="term" value="F:transferase activity"/>
    <property type="evidence" value="ECO:0007669"/>
    <property type="project" value="UniProtKB-KW"/>
</dbReference>
<dbReference type="EMBL" id="ACXX02000001">
    <property type="protein sequence ID" value="EGD49379.1"/>
    <property type="molecule type" value="Genomic_DNA"/>
</dbReference>
<dbReference type="STRING" id="588581.Cpap_3812"/>
<dbReference type="Pfam" id="PF00535">
    <property type="entry name" value="Glycos_transf_2"/>
    <property type="match status" value="1"/>
</dbReference>
<reference evidence="4" key="1">
    <citation type="submission" date="2009-07" db="EMBL/GenBank/DDBJ databases">
        <authorList>
            <consortium name="US DOE Joint Genome Institute (JGI-PGF)"/>
            <person name="Lucas S."/>
            <person name="Copeland A."/>
            <person name="Lapidus A."/>
            <person name="Glavina del Rio T."/>
            <person name="Tice H."/>
            <person name="Bruce D."/>
            <person name="Goodwin L."/>
            <person name="Pitluck S."/>
            <person name="Larimer F."/>
            <person name="Land M.L."/>
            <person name="Mouttaki H."/>
            <person name="He Z."/>
            <person name="Zhou J."/>
            <person name="Hemme C.L."/>
        </authorList>
    </citation>
    <scope>NUCLEOTIDE SEQUENCE</scope>
    <source>
        <strain evidence="4">DSM 2782</strain>
    </source>
</reference>
<dbReference type="SUPFAM" id="SSF53448">
    <property type="entry name" value="Nucleotide-diphospho-sugar transferases"/>
    <property type="match status" value="1"/>
</dbReference>
<comment type="caution">
    <text evidence="4">The sequence shown here is derived from an EMBL/GenBank/DDBJ whole genome shotgun (WGS) entry which is preliminary data.</text>
</comment>
<proteinExistence type="predicted"/>
<dbReference type="Proteomes" id="UP000003860">
    <property type="component" value="Unassembled WGS sequence"/>
</dbReference>
<name>F1T7D1_9FIRM</name>
<evidence type="ECO:0000259" key="2">
    <source>
        <dbReference type="Pfam" id="PF00535"/>
    </source>
</evidence>
<dbReference type="eggNOG" id="COG1216">
    <property type="taxonomic scope" value="Bacteria"/>
</dbReference>
<dbReference type="OrthoDB" id="9812302at2"/>
<evidence type="ECO:0000313" key="5">
    <source>
        <dbReference type="Proteomes" id="UP000003860"/>
    </source>
</evidence>
<evidence type="ECO:0000259" key="3">
    <source>
        <dbReference type="Pfam" id="PF02709"/>
    </source>
</evidence>
<keyword evidence="1 4" id="KW-0808">Transferase</keyword>
<dbReference type="InterPro" id="IPR001173">
    <property type="entry name" value="Glyco_trans_2-like"/>
</dbReference>
<dbReference type="InterPro" id="IPR050834">
    <property type="entry name" value="Glycosyltransf_2"/>
</dbReference>
<protein>
    <submittedName>
        <fullName evidence="4">Glycosyl transferase family 2</fullName>
    </submittedName>
</protein>
<organism evidence="4 5">
    <name type="scientific">Ruminiclostridium papyrosolvens DSM 2782</name>
    <dbReference type="NCBI Taxonomy" id="588581"/>
    <lineage>
        <taxon>Bacteria</taxon>
        <taxon>Bacillati</taxon>
        <taxon>Bacillota</taxon>
        <taxon>Clostridia</taxon>
        <taxon>Eubacteriales</taxon>
        <taxon>Oscillospiraceae</taxon>
        <taxon>Ruminiclostridium</taxon>
    </lineage>
</organism>
<dbReference type="Gene3D" id="3.90.550.10">
    <property type="entry name" value="Spore Coat Polysaccharide Biosynthesis Protein SpsA, Chain A"/>
    <property type="match status" value="1"/>
</dbReference>
<evidence type="ECO:0000256" key="1">
    <source>
        <dbReference type="ARBA" id="ARBA00022679"/>
    </source>
</evidence>
<dbReference type="PANTHER" id="PTHR43685">
    <property type="entry name" value="GLYCOSYLTRANSFERASE"/>
    <property type="match status" value="1"/>
</dbReference>
<accession>F1T7D1</accession>
<keyword evidence="5" id="KW-1185">Reference proteome</keyword>
<gene>
    <name evidence="4" type="ORF">Cpap_3812</name>
</gene>
<sequence>MKVSLIIPTYNKLPRLKLTVASIMGQKCPFEDFEVIFANDGSTDGTEEFLRNSSFPFNYRCIHSENKGRAGARNIAIESAENEILIFSDDDCILHPMFITEHLKEQREALKIVHGRIHNLSYLKFFEDPTNGTFYPDCDTGRPSDLLIKMCISEKDILQDFEARIGSCTKVTPFERVTEILLTQHNSTADWVSFNGGNTGVPKQWIEEAGGFDENFGTTWGCEDLEMGYRLYVMNKKFTYSPCAANYHISHYRKKLKGDHRSTLSYFYEKYKDEKILQLQDFVDEKIDLDKFVHGLL</sequence>
<dbReference type="AlphaFoldDB" id="F1T7D1"/>
<dbReference type="Pfam" id="PF02709">
    <property type="entry name" value="Glyco_transf_7C"/>
    <property type="match status" value="1"/>
</dbReference>
<dbReference type="RefSeq" id="WP_004616043.1">
    <property type="nucleotide sequence ID" value="NZ_ACXX02000001.1"/>
</dbReference>